<dbReference type="InterPro" id="IPR032675">
    <property type="entry name" value="LRR_dom_sf"/>
</dbReference>
<accession>A0A4Y7T2Q1</accession>
<evidence type="ECO:0000313" key="2">
    <source>
        <dbReference type="Proteomes" id="UP000298030"/>
    </source>
</evidence>
<reference evidence="1 2" key="1">
    <citation type="journal article" date="2019" name="Nat. Ecol. Evol.">
        <title>Megaphylogeny resolves global patterns of mushroom evolution.</title>
        <authorList>
            <person name="Varga T."/>
            <person name="Krizsan K."/>
            <person name="Foldi C."/>
            <person name="Dima B."/>
            <person name="Sanchez-Garcia M."/>
            <person name="Sanchez-Ramirez S."/>
            <person name="Szollosi G.J."/>
            <person name="Szarkandi J.G."/>
            <person name="Papp V."/>
            <person name="Albert L."/>
            <person name="Andreopoulos W."/>
            <person name="Angelini C."/>
            <person name="Antonin V."/>
            <person name="Barry K.W."/>
            <person name="Bougher N.L."/>
            <person name="Buchanan P."/>
            <person name="Buyck B."/>
            <person name="Bense V."/>
            <person name="Catcheside P."/>
            <person name="Chovatia M."/>
            <person name="Cooper J."/>
            <person name="Damon W."/>
            <person name="Desjardin D."/>
            <person name="Finy P."/>
            <person name="Geml J."/>
            <person name="Haridas S."/>
            <person name="Hughes K."/>
            <person name="Justo A."/>
            <person name="Karasinski D."/>
            <person name="Kautmanova I."/>
            <person name="Kiss B."/>
            <person name="Kocsube S."/>
            <person name="Kotiranta H."/>
            <person name="LaButti K.M."/>
            <person name="Lechner B.E."/>
            <person name="Liimatainen K."/>
            <person name="Lipzen A."/>
            <person name="Lukacs Z."/>
            <person name="Mihaltcheva S."/>
            <person name="Morgado L.N."/>
            <person name="Niskanen T."/>
            <person name="Noordeloos M.E."/>
            <person name="Ohm R.A."/>
            <person name="Ortiz-Santana B."/>
            <person name="Ovrebo C."/>
            <person name="Racz N."/>
            <person name="Riley R."/>
            <person name="Savchenko A."/>
            <person name="Shiryaev A."/>
            <person name="Soop K."/>
            <person name="Spirin V."/>
            <person name="Szebenyi C."/>
            <person name="Tomsovsky M."/>
            <person name="Tulloss R.E."/>
            <person name="Uehling J."/>
            <person name="Grigoriev I.V."/>
            <person name="Vagvolgyi C."/>
            <person name="Papp T."/>
            <person name="Martin F.M."/>
            <person name="Miettinen O."/>
            <person name="Hibbett D.S."/>
            <person name="Nagy L.G."/>
        </authorList>
    </citation>
    <scope>NUCLEOTIDE SEQUENCE [LARGE SCALE GENOMIC DNA]</scope>
    <source>
        <strain evidence="1 2">FP101781</strain>
    </source>
</reference>
<evidence type="ECO:0008006" key="3">
    <source>
        <dbReference type="Google" id="ProtNLM"/>
    </source>
</evidence>
<evidence type="ECO:0000313" key="1">
    <source>
        <dbReference type="EMBL" id="TEB28437.1"/>
    </source>
</evidence>
<proteinExistence type="predicted"/>
<name>A0A4Y7T2Q1_COPMI</name>
<sequence>MIRTSTTAGPESLSEDEAGDGSVRLLKAGDGVACLLVEDPILDELRLRCSSIQCFQEFACSVHARVTATAKGSRPWDSLRSLRLEMESWWSRSLGADTVILNALPPSVADLSLKLPYFEGCVGPKILPLKSQHSTSLVLESASWPVWWLLQSAEQCPNVKALTLDLLKMGANWEESPLNPNGKVYHLPNLRNLRMWHMWSRDSDTHFFRSLKAPELEELGACFESGEHPANAMNEDPHATGYVSNFLHFLEQSQRTTSLHHLRIHSLPVSRRGLRRMLRPLHGLHHLTIDDVPITRDLFFSTSQLPLPEEKFLPKLEILELLNLPCEFEWERFTMDIQSRSAGSQCRDVEHLDKFVATMDCRPKFLEYLNETVWVQELRRQGMDIVTISPVLLAFED</sequence>
<keyword evidence="2" id="KW-1185">Reference proteome</keyword>
<organism evidence="1 2">
    <name type="scientific">Coprinellus micaceus</name>
    <name type="common">Glistening ink-cap mushroom</name>
    <name type="synonym">Coprinus micaceus</name>
    <dbReference type="NCBI Taxonomy" id="71717"/>
    <lineage>
        <taxon>Eukaryota</taxon>
        <taxon>Fungi</taxon>
        <taxon>Dikarya</taxon>
        <taxon>Basidiomycota</taxon>
        <taxon>Agaricomycotina</taxon>
        <taxon>Agaricomycetes</taxon>
        <taxon>Agaricomycetidae</taxon>
        <taxon>Agaricales</taxon>
        <taxon>Agaricineae</taxon>
        <taxon>Psathyrellaceae</taxon>
        <taxon>Coprinellus</taxon>
    </lineage>
</organism>
<dbReference type="Proteomes" id="UP000298030">
    <property type="component" value="Unassembled WGS sequence"/>
</dbReference>
<protein>
    <recommendedName>
        <fullName evidence="3">F-box domain-containing protein</fullName>
    </recommendedName>
</protein>
<gene>
    <name evidence="1" type="ORF">FA13DRAFT_1735590</name>
</gene>
<dbReference type="EMBL" id="QPFP01000032">
    <property type="protein sequence ID" value="TEB28437.1"/>
    <property type="molecule type" value="Genomic_DNA"/>
</dbReference>
<comment type="caution">
    <text evidence="1">The sequence shown here is derived from an EMBL/GenBank/DDBJ whole genome shotgun (WGS) entry which is preliminary data.</text>
</comment>
<dbReference type="AlphaFoldDB" id="A0A4Y7T2Q1"/>
<dbReference type="Gene3D" id="3.80.10.10">
    <property type="entry name" value="Ribonuclease Inhibitor"/>
    <property type="match status" value="1"/>
</dbReference>